<reference evidence="3" key="1">
    <citation type="submission" date="2025-08" db="UniProtKB">
        <authorList>
            <consortium name="RefSeq"/>
        </authorList>
    </citation>
    <scope>IDENTIFICATION</scope>
</reference>
<organism evidence="2 3">
    <name type="scientific">Cephus cinctus</name>
    <name type="common">Wheat stem sawfly</name>
    <dbReference type="NCBI Taxonomy" id="211228"/>
    <lineage>
        <taxon>Eukaryota</taxon>
        <taxon>Metazoa</taxon>
        <taxon>Ecdysozoa</taxon>
        <taxon>Arthropoda</taxon>
        <taxon>Hexapoda</taxon>
        <taxon>Insecta</taxon>
        <taxon>Pterygota</taxon>
        <taxon>Neoptera</taxon>
        <taxon>Endopterygota</taxon>
        <taxon>Hymenoptera</taxon>
        <taxon>Cephoidea</taxon>
        <taxon>Cephidae</taxon>
        <taxon>Cephus</taxon>
    </lineage>
</organism>
<sequence>MRGRTATAFVKMNAQVLALVSVEALLVALAAGASIGGFMGLDKDSLSTAGEIVFPKIPGINKPLLSNLSDIIEQLSGLKSAKNSTGNDSTDGQTNSTSKQGLPKLPSLSDLIPKIPAIKDPSSVLLPNIPRLPNISDVANSPELAAALEKARNATAAAIGHGSDLISGIHKAMDQAIRSLNPTQAMRSLVDTILKTYQAVAKSCPTIAIGIKVLTEGIRLSFEVGKSIKNIILT</sequence>
<evidence type="ECO:0000313" key="3">
    <source>
        <dbReference type="RefSeq" id="XP_015599950.1"/>
    </source>
</evidence>
<dbReference type="AlphaFoldDB" id="A0AAJ7C347"/>
<dbReference type="RefSeq" id="XP_015599950.1">
    <property type="nucleotide sequence ID" value="XM_015744464.2"/>
</dbReference>
<dbReference type="KEGG" id="ccin:107269968"/>
<evidence type="ECO:0000256" key="1">
    <source>
        <dbReference type="SAM" id="MobiDB-lite"/>
    </source>
</evidence>
<protein>
    <submittedName>
        <fullName evidence="3">Uncharacterized protein LOC107269968</fullName>
    </submittedName>
</protein>
<dbReference type="GeneID" id="107269968"/>
<keyword evidence="2" id="KW-1185">Reference proteome</keyword>
<feature type="region of interest" description="Disordered" evidence="1">
    <location>
        <begin position="80"/>
        <end position="105"/>
    </location>
</feature>
<proteinExistence type="predicted"/>
<evidence type="ECO:0000313" key="2">
    <source>
        <dbReference type="Proteomes" id="UP000694920"/>
    </source>
</evidence>
<name>A0AAJ7C347_CEPCN</name>
<dbReference type="Proteomes" id="UP000694920">
    <property type="component" value="Unplaced"/>
</dbReference>
<feature type="compositionally biased region" description="Polar residues" evidence="1">
    <location>
        <begin position="81"/>
        <end position="100"/>
    </location>
</feature>
<accession>A0AAJ7C347</accession>
<gene>
    <name evidence="3" type="primary">LOC107269968</name>
</gene>